<dbReference type="EMBL" id="MU277219">
    <property type="protein sequence ID" value="KAI0060418.1"/>
    <property type="molecule type" value="Genomic_DNA"/>
</dbReference>
<accession>A0ACB8SV83</accession>
<gene>
    <name evidence="1" type="ORF">BV25DRAFT_1839696</name>
</gene>
<evidence type="ECO:0000313" key="1">
    <source>
        <dbReference type="EMBL" id="KAI0060418.1"/>
    </source>
</evidence>
<name>A0ACB8SV83_9AGAM</name>
<dbReference type="Proteomes" id="UP000814140">
    <property type="component" value="Unassembled WGS sequence"/>
</dbReference>
<organism evidence="1 2">
    <name type="scientific">Artomyces pyxidatus</name>
    <dbReference type="NCBI Taxonomy" id="48021"/>
    <lineage>
        <taxon>Eukaryota</taxon>
        <taxon>Fungi</taxon>
        <taxon>Dikarya</taxon>
        <taxon>Basidiomycota</taxon>
        <taxon>Agaricomycotina</taxon>
        <taxon>Agaricomycetes</taxon>
        <taxon>Russulales</taxon>
        <taxon>Auriscalpiaceae</taxon>
        <taxon>Artomyces</taxon>
    </lineage>
</organism>
<reference evidence="1" key="1">
    <citation type="submission" date="2021-03" db="EMBL/GenBank/DDBJ databases">
        <authorList>
            <consortium name="DOE Joint Genome Institute"/>
            <person name="Ahrendt S."/>
            <person name="Looney B.P."/>
            <person name="Miyauchi S."/>
            <person name="Morin E."/>
            <person name="Drula E."/>
            <person name="Courty P.E."/>
            <person name="Chicoki N."/>
            <person name="Fauchery L."/>
            <person name="Kohler A."/>
            <person name="Kuo A."/>
            <person name="Labutti K."/>
            <person name="Pangilinan J."/>
            <person name="Lipzen A."/>
            <person name="Riley R."/>
            <person name="Andreopoulos W."/>
            <person name="He G."/>
            <person name="Johnson J."/>
            <person name="Barry K.W."/>
            <person name="Grigoriev I.V."/>
            <person name="Nagy L."/>
            <person name="Hibbett D."/>
            <person name="Henrissat B."/>
            <person name="Matheny P.B."/>
            <person name="Labbe J."/>
            <person name="Martin F."/>
        </authorList>
    </citation>
    <scope>NUCLEOTIDE SEQUENCE</scope>
    <source>
        <strain evidence="1">HHB10654</strain>
    </source>
</reference>
<comment type="caution">
    <text evidence="1">The sequence shown here is derived from an EMBL/GenBank/DDBJ whole genome shotgun (WGS) entry which is preliminary data.</text>
</comment>
<keyword evidence="2" id="KW-1185">Reference proteome</keyword>
<proteinExistence type="predicted"/>
<evidence type="ECO:0000313" key="2">
    <source>
        <dbReference type="Proteomes" id="UP000814140"/>
    </source>
</evidence>
<protein>
    <submittedName>
        <fullName evidence="1">Uncharacterized protein</fullName>
    </submittedName>
</protein>
<sequence>MLKLASSRDPVSCGLREKSRGHIFTTAGSYIDKKSAFRHAGAACPRYCPSSTDTAGSFADCMRISNARHTGGKSKSVAASANLLSPIGATGAIKQYLPPRRRWLGVVTKKACGTTANLSESKYVFRKCVLCGRYMNNLRRRGWGTLGLWFHVQEADSELECGGEPLLKSCELINLEGDRAIVAPKARTLVGLHRRSVERGVDGGGGKELGAERIHLVGEGGWAVKSKKTSRLKLKLMKLSNIEQTALALAPQSTILTQRVQESVTPSRSMRSRMATRGQISSDYGVLEQRNAFRRS</sequence>
<reference evidence="1" key="2">
    <citation type="journal article" date="2022" name="New Phytol.">
        <title>Evolutionary transition to the ectomycorrhizal habit in the genomes of a hyperdiverse lineage of mushroom-forming fungi.</title>
        <authorList>
            <person name="Looney B."/>
            <person name="Miyauchi S."/>
            <person name="Morin E."/>
            <person name="Drula E."/>
            <person name="Courty P.E."/>
            <person name="Kohler A."/>
            <person name="Kuo A."/>
            <person name="LaButti K."/>
            <person name="Pangilinan J."/>
            <person name="Lipzen A."/>
            <person name="Riley R."/>
            <person name="Andreopoulos W."/>
            <person name="He G."/>
            <person name="Johnson J."/>
            <person name="Nolan M."/>
            <person name="Tritt A."/>
            <person name="Barry K.W."/>
            <person name="Grigoriev I.V."/>
            <person name="Nagy L.G."/>
            <person name="Hibbett D."/>
            <person name="Henrissat B."/>
            <person name="Matheny P.B."/>
            <person name="Labbe J."/>
            <person name="Martin F.M."/>
        </authorList>
    </citation>
    <scope>NUCLEOTIDE SEQUENCE</scope>
    <source>
        <strain evidence="1">HHB10654</strain>
    </source>
</reference>